<evidence type="ECO:0000313" key="1">
    <source>
        <dbReference type="EMBL" id="EDR03363.1"/>
    </source>
</evidence>
<accession>B0DQD7</accession>
<dbReference type="HOGENOM" id="CLU_2133951_0_0_1"/>
<protein>
    <submittedName>
        <fullName evidence="1">Predicted protein</fullName>
    </submittedName>
</protein>
<name>B0DQD7_LACBS</name>
<sequence>MVVVCSRGGACCRWHWRLLTWLSVDIVGCVMVRGHGHGGRGRPSWSVFVASTSPGLVCLLTWHCRVVVDVVVVGGRRHLWAVVATGDRGDVAWVGSRHTFTRSGDVGGGRRRG</sequence>
<evidence type="ECO:0000313" key="2">
    <source>
        <dbReference type="Proteomes" id="UP000001194"/>
    </source>
</evidence>
<keyword evidence="2" id="KW-1185">Reference proteome</keyword>
<gene>
    <name evidence="1" type="ORF">LACBIDRAFT_307538</name>
</gene>
<reference evidence="1 2" key="1">
    <citation type="journal article" date="2008" name="Nature">
        <title>The genome of Laccaria bicolor provides insights into mycorrhizal symbiosis.</title>
        <authorList>
            <person name="Martin F."/>
            <person name="Aerts A."/>
            <person name="Ahren D."/>
            <person name="Brun A."/>
            <person name="Danchin E.G.J."/>
            <person name="Duchaussoy F."/>
            <person name="Gibon J."/>
            <person name="Kohler A."/>
            <person name="Lindquist E."/>
            <person name="Pereda V."/>
            <person name="Salamov A."/>
            <person name="Shapiro H.J."/>
            <person name="Wuyts J."/>
            <person name="Blaudez D."/>
            <person name="Buee M."/>
            <person name="Brokstein P."/>
            <person name="Canbaeck B."/>
            <person name="Cohen D."/>
            <person name="Courty P.E."/>
            <person name="Coutinho P.M."/>
            <person name="Delaruelle C."/>
            <person name="Detter J.C."/>
            <person name="Deveau A."/>
            <person name="DiFazio S."/>
            <person name="Duplessis S."/>
            <person name="Fraissinet-Tachet L."/>
            <person name="Lucic E."/>
            <person name="Frey-Klett P."/>
            <person name="Fourrey C."/>
            <person name="Feussner I."/>
            <person name="Gay G."/>
            <person name="Grimwood J."/>
            <person name="Hoegger P.J."/>
            <person name="Jain P."/>
            <person name="Kilaru S."/>
            <person name="Labbe J."/>
            <person name="Lin Y.C."/>
            <person name="Legue V."/>
            <person name="Le Tacon F."/>
            <person name="Marmeisse R."/>
            <person name="Melayah D."/>
            <person name="Montanini B."/>
            <person name="Muratet M."/>
            <person name="Nehls U."/>
            <person name="Niculita-Hirzel H."/>
            <person name="Oudot-Le Secq M.P."/>
            <person name="Peter M."/>
            <person name="Quesneville H."/>
            <person name="Rajashekar B."/>
            <person name="Reich M."/>
            <person name="Rouhier N."/>
            <person name="Schmutz J."/>
            <person name="Yin T."/>
            <person name="Chalot M."/>
            <person name="Henrissat B."/>
            <person name="Kuees U."/>
            <person name="Lucas S."/>
            <person name="Van de Peer Y."/>
            <person name="Podila G.K."/>
            <person name="Polle A."/>
            <person name="Pukkila P.J."/>
            <person name="Richardson P.M."/>
            <person name="Rouze P."/>
            <person name="Sanders I.R."/>
            <person name="Stajich J.E."/>
            <person name="Tunlid A."/>
            <person name="Tuskan G."/>
            <person name="Grigoriev I.V."/>
        </authorList>
    </citation>
    <scope>NUCLEOTIDE SEQUENCE [LARGE SCALE GENOMIC DNA]</scope>
    <source>
        <strain evidence="2">S238N-H82 / ATCC MYA-4686</strain>
    </source>
</reference>
<dbReference type="RefSeq" id="XP_001886159.1">
    <property type="nucleotide sequence ID" value="XM_001886124.1"/>
</dbReference>
<dbReference type="InParanoid" id="B0DQD7"/>
<dbReference type="KEGG" id="lbc:LACBIDRAFT_307538"/>
<proteinExistence type="predicted"/>
<dbReference type="GeneID" id="6081709"/>
<organism evidence="2">
    <name type="scientific">Laccaria bicolor (strain S238N-H82 / ATCC MYA-4686)</name>
    <name type="common">Bicoloured deceiver</name>
    <name type="synonym">Laccaria laccata var. bicolor</name>
    <dbReference type="NCBI Taxonomy" id="486041"/>
    <lineage>
        <taxon>Eukaryota</taxon>
        <taxon>Fungi</taxon>
        <taxon>Dikarya</taxon>
        <taxon>Basidiomycota</taxon>
        <taxon>Agaricomycotina</taxon>
        <taxon>Agaricomycetes</taxon>
        <taxon>Agaricomycetidae</taxon>
        <taxon>Agaricales</taxon>
        <taxon>Agaricineae</taxon>
        <taxon>Hydnangiaceae</taxon>
        <taxon>Laccaria</taxon>
    </lineage>
</organism>
<dbReference type="EMBL" id="DS547125">
    <property type="protein sequence ID" value="EDR03363.1"/>
    <property type="molecule type" value="Genomic_DNA"/>
</dbReference>
<dbReference type="Proteomes" id="UP000001194">
    <property type="component" value="Unassembled WGS sequence"/>
</dbReference>
<dbReference type="AlphaFoldDB" id="B0DQD7"/>